<dbReference type="GO" id="GO:0006508">
    <property type="term" value="P:proteolysis"/>
    <property type="evidence" value="ECO:0007669"/>
    <property type="project" value="UniProtKB-KW"/>
</dbReference>
<evidence type="ECO:0000256" key="3">
    <source>
        <dbReference type="ARBA" id="ARBA00022801"/>
    </source>
</evidence>
<feature type="chain" id="PRO_5004590315" description="Peptidase M12B domain-containing protein" evidence="9">
    <location>
        <begin position="21"/>
        <end position="492"/>
    </location>
</feature>
<dbReference type="PANTHER" id="PTHR11905:SF159">
    <property type="entry name" value="ADAM METALLOPROTEASE"/>
    <property type="match status" value="1"/>
</dbReference>
<organism evidence="11 12">
    <name type="scientific">Strigamia maritima</name>
    <name type="common">European centipede</name>
    <name type="synonym">Geophilus maritimus</name>
    <dbReference type="NCBI Taxonomy" id="126957"/>
    <lineage>
        <taxon>Eukaryota</taxon>
        <taxon>Metazoa</taxon>
        <taxon>Ecdysozoa</taxon>
        <taxon>Arthropoda</taxon>
        <taxon>Myriapoda</taxon>
        <taxon>Chilopoda</taxon>
        <taxon>Pleurostigmophora</taxon>
        <taxon>Geophilomorpha</taxon>
        <taxon>Linotaeniidae</taxon>
        <taxon>Strigamia</taxon>
    </lineage>
</organism>
<accession>T1J948</accession>
<dbReference type="GO" id="GO:0046872">
    <property type="term" value="F:metal ion binding"/>
    <property type="evidence" value="ECO:0007669"/>
    <property type="project" value="UniProtKB-KW"/>
</dbReference>
<reference evidence="12" key="1">
    <citation type="submission" date="2011-05" db="EMBL/GenBank/DDBJ databases">
        <authorList>
            <person name="Richards S.R."/>
            <person name="Qu J."/>
            <person name="Jiang H."/>
            <person name="Jhangiani S.N."/>
            <person name="Agravi P."/>
            <person name="Goodspeed R."/>
            <person name="Gross S."/>
            <person name="Mandapat C."/>
            <person name="Jackson L."/>
            <person name="Mathew T."/>
            <person name="Pu L."/>
            <person name="Thornton R."/>
            <person name="Saada N."/>
            <person name="Wilczek-Boney K.B."/>
            <person name="Lee S."/>
            <person name="Kovar C."/>
            <person name="Wu Y."/>
            <person name="Scherer S.E."/>
            <person name="Worley K.C."/>
            <person name="Muzny D.M."/>
            <person name="Gibbs R."/>
        </authorList>
    </citation>
    <scope>NUCLEOTIDE SEQUENCE</scope>
    <source>
        <strain evidence="12">Brora</strain>
    </source>
</reference>
<dbReference type="InterPro" id="IPR041645">
    <property type="entry name" value="ADAMTS_CR_2"/>
</dbReference>
<evidence type="ECO:0000256" key="4">
    <source>
        <dbReference type="ARBA" id="ARBA00022833"/>
    </source>
</evidence>
<reference evidence="11" key="2">
    <citation type="submission" date="2015-02" db="UniProtKB">
        <authorList>
            <consortium name="EnsemblMetazoa"/>
        </authorList>
    </citation>
    <scope>IDENTIFICATION</scope>
</reference>
<feature type="binding site" evidence="8">
    <location>
        <position position="358"/>
    </location>
    <ligand>
        <name>Zn(2+)</name>
        <dbReference type="ChEBI" id="CHEBI:29105"/>
        <note>catalytic</note>
    </ligand>
</feature>
<dbReference type="Pfam" id="PF13582">
    <property type="entry name" value="Reprolysin_3"/>
    <property type="match status" value="1"/>
</dbReference>
<evidence type="ECO:0000313" key="11">
    <source>
        <dbReference type="EnsemblMetazoa" id="SMAR010239-PA"/>
    </source>
</evidence>
<keyword evidence="4 8" id="KW-0862">Zinc</keyword>
<keyword evidence="12" id="KW-1185">Reference proteome</keyword>
<dbReference type="AlphaFoldDB" id="T1J948"/>
<keyword evidence="6" id="KW-1015">Disulfide bond</keyword>
<dbReference type="GO" id="GO:0004222">
    <property type="term" value="F:metalloendopeptidase activity"/>
    <property type="evidence" value="ECO:0007669"/>
    <property type="project" value="InterPro"/>
</dbReference>
<evidence type="ECO:0000256" key="6">
    <source>
        <dbReference type="ARBA" id="ARBA00023157"/>
    </source>
</evidence>
<dbReference type="InterPro" id="IPR024079">
    <property type="entry name" value="MetalloPept_cat_dom_sf"/>
</dbReference>
<feature type="signal peptide" evidence="9">
    <location>
        <begin position="1"/>
        <end position="20"/>
    </location>
</feature>
<evidence type="ECO:0000313" key="12">
    <source>
        <dbReference type="Proteomes" id="UP000014500"/>
    </source>
</evidence>
<sequence>MSIGPIFVLGSLLIWNQCSPSPYSVSRENKNESAVEKLHFILPDVEKESSIEELEVAKLPKTESLSFLHFSMFGESYSFKLVLANSVFSPDFKILQSQLQDKVLKVYQPSWDGFVDDKVIIRNYQGQHTATKTLKLKSQFDRTLANRGKTGLGETGFPVSPKVAPKTKLGKTGKITPLGKMELGETVSVKTKPNSGSSKLQHNVATIEVLIFLDEIVHDKLVENDVGIKKYLGIFWNAVHNKYKVFTNPKIQFSLSGAIVLNDTSWITDIFLAPNKPADEEYLENFMLHTGLDLSFIDEENKINTGTLGMANQNGICVVDELHEEILSSCVIEDHHAPTFEGVLTAAHEFGHLLSAEHDPLQKCDKYGLMSPGDEDISPSTMIFCNFSIQYITEYLNYDASCLYDEPQPHMPIGPEVPTMTREEICKTAYGANFEAVPMEFYTNSINYTDPCVYIICVESNDSNNLQNLKWVPEETPCDDEKVCIKGVCTTK</sequence>
<keyword evidence="5" id="KW-0482">Metalloprotease</keyword>
<dbReference type="Proteomes" id="UP000014500">
    <property type="component" value="Unassembled WGS sequence"/>
</dbReference>
<evidence type="ECO:0000256" key="2">
    <source>
        <dbReference type="ARBA" id="ARBA00022723"/>
    </source>
</evidence>
<feature type="binding site" evidence="8">
    <location>
        <position position="352"/>
    </location>
    <ligand>
        <name>Zn(2+)</name>
        <dbReference type="ChEBI" id="CHEBI:29105"/>
        <note>catalytic</note>
    </ligand>
</feature>
<dbReference type="InterPro" id="IPR001590">
    <property type="entry name" value="Peptidase_M12B"/>
</dbReference>
<evidence type="ECO:0000259" key="10">
    <source>
        <dbReference type="PROSITE" id="PS50215"/>
    </source>
</evidence>
<dbReference type="STRING" id="126957.T1J948"/>
<dbReference type="SUPFAM" id="SSF55486">
    <property type="entry name" value="Metalloproteases ('zincins'), catalytic domain"/>
    <property type="match status" value="1"/>
</dbReference>
<comment type="caution">
    <text evidence="8">Lacks conserved residue(s) required for the propagation of feature annotation.</text>
</comment>
<keyword evidence="3" id="KW-0378">Hydrolase</keyword>
<evidence type="ECO:0000256" key="1">
    <source>
        <dbReference type="ARBA" id="ARBA00022670"/>
    </source>
</evidence>
<dbReference type="HOGENOM" id="CLU_577879_0_0_1"/>
<keyword evidence="7" id="KW-0325">Glycoprotein</keyword>
<evidence type="ECO:0000256" key="5">
    <source>
        <dbReference type="ARBA" id="ARBA00023049"/>
    </source>
</evidence>
<dbReference type="EnsemblMetazoa" id="SMAR010239-RA">
    <property type="protein sequence ID" value="SMAR010239-PA"/>
    <property type="gene ID" value="SMAR010239"/>
</dbReference>
<feature type="domain" description="Peptidase M12B" evidence="10">
    <location>
        <begin position="205"/>
        <end position="407"/>
    </location>
</feature>
<dbReference type="PhylomeDB" id="T1J948"/>
<dbReference type="PANTHER" id="PTHR11905">
    <property type="entry name" value="ADAM A DISINTEGRIN AND METALLOPROTEASE DOMAIN"/>
    <property type="match status" value="1"/>
</dbReference>
<name>T1J948_STRMM</name>
<dbReference type="Pfam" id="PF17771">
    <property type="entry name" value="ADAMTS_CR_2"/>
    <property type="match status" value="1"/>
</dbReference>
<dbReference type="PROSITE" id="PS50215">
    <property type="entry name" value="ADAM_MEPRO"/>
    <property type="match status" value="1"/>
</dbReference>
<evidence type="ECO:0000256" key="8">
    <source>
        <dbReference type="PROSITE-ProRule" id="PRU00276"/>
    </source>
</evidence>
<protein>
    <recommendedName>
        <fullName evidence="10">Peptidase M12B domain-containing protein</fullName>
    </recommendedName>
</protein>
<dbReference type="Gene3D" id="3.40.1620.60">
    <property type="match status" value="1"/>
</dbReference>
<feature type="binding site" evidence="8">
    <location>
        <position position="348"/>
    </location>
    <ligand>
        <name>Zn(2+)</name>
        <dbReference type="ChEBI" id="CHEBI:29105"/>
        <note>catalytic</note>
    </ligand>
</feature>
<dbReference type="Gene3D" id="3.40.390.10">
    <property type="entry name" value="Collagenase (Catalytic Domain)"/>
    <property type="match status" value="1"/>
</dbReference>
<evidence type="ECO:0000256" key="7">
    <source>
        <dbReference type="ARBA" id="ARBA00023180"/>
    </source>
</evidence>
<keyword evidence="1" id="KW-0645">Protease</keyword>
<evidence type="ECO:0000256" key="9">
    <source>
        <dbReference type="SAM" id="SignalP"/>
    </source>
</evidence>
<feature type="active site" evidence="8">
    <location>
        <position position="349"/>
    </location>
</feature>
<keyword evidence="9" id="KW-0732">Signal</keyword>
<dbReference type="EMBL" id="AFFK01022209">
    <property type="status" value="NOT_ANNOTATED_CDS"/>
    <property type="molecule type" value="Genomic_DNA"/>
</dbReference>
<proteinExistence type="predicted"/>
<keyword evidence="2 8" id="KW-0479">Metal-binding</keyword>